<proteinExistence type="predicted"/>
<keyword evidence="1" id="KW-0456">Lyase</keyword>
<dbReference type="GO" id="GO:0016841">
    <property type="term" value="F:ammonia-lyase activity"/>
    <property type="evidence" value="ECO:0007669"/>
    <property type="project" value="UniProtKB-ARBA"/>
</dbReference>
<reference evidence="1" key="1">
    <citation type="submission" date="2019-02" db="EMBL/GenBank/DDBJ databases">
        <authorList>
            <person name="Gruber-Vodicka R. H."/>
            <person name="Seah K. B. B."/>
        </authorList>
    </citation>
    <scope>NUCLEOTIDE SEQUENCE</scope>
    <source>
        <strain evidence="1">BECK_BZ199</strain>
    </source>
</reference>
<dbReference type="EMBL" id="CAADFQ010000083">
    <property type="protein sequence ID" value="VFK34759.1"/>
    <property type="molecule type" value="Genomic_DNA"/>
</dbReference>
<dbReference type="InterPro" id="IPR008948">
    <property type="entry name" value="L-Aspartase-like"/>
</dbReference>
<accession>A0A450XZN0</accession>
<evidence type="ECO:0000313" key="1">
    <source>
        <dbReference type="EMBL" id="VFK34759.1"/>
    </source>
</evidence>
<name>A0A450XZN0_9GAMM</name>
<sequence length="73" mass="7895">MIGEDMVYYKGKKMSANKALKQTRLQALVPFGKDSLAILSSNAYSEALAAMAVEELSHGLEVAKFVFALSIQA</sequence>
<gene>
    <name evidence="1" type="ORF">BECKMB1821I_GA0114274_108312</name>
</gene>
<organism evidence="1">
    <name type="scientific">Candidatus Kentrum sp. MB</name>
    <dbReference type="NCBI Taxonomy" id="2138164"/>
    <lineage>
        <taxon>Bacteria</taxon>
        <taxon>Pseudomonadati</taxon>
        <taxon>Pseudomonadota</taxon>
        <taxon>Gammaproteobacteria</taxon>
        <taxon>Candidatus Kentrum</taxon>
    </lineage>
</organism>
<dbReference type="SUPFAM" id="SSF48557">
    <property type="entry name" value="L-aspartase-like"/>
    <property type="match status" value="1"/>
</dbReference>
<dbReference type="InterPro" id="IPR001106">
    <property type="entry name" value="Aromatic_Lyase"/>
</dbReference>
<dbReference type="AlphaFoldDB" id="A0A450XZN0"/>
<dbReference type="Pfam" id="PF00221">
    <property type="entry name" value="Lyase_aromatic"/>
    <property type="match status" value="1"/>
</dbReference>
<protein>
    <submittedName>
        <fullName evidence="1">Histidine ammonia-lyase</fullName>
    </submittedName>
</protein>